<organism evidence="1 2">
    <name type="scientific">Corynebacterium lowii</name>
    <dbReference type="NCBI Taxonomy" id="1544413"/>
    <lineage>
        <taxon>Bacteria</taxon>
        <taxon>Bacillati</taxon>
        <taxon>Actinomycetota</taxon>
        <taxon>Actinomycetes</taxon>
        <taxon>Mycobacteriales</taxon>
        <taxon>Corynebacteriaceae</taxon>
        <taxon>Corynebacterium</taxon>
    </lineage>
</organism>
<gene>
    <name evidence="1" type="ORF">Clow_00330</name>
</gene>
<dbReference type="Proteomes" id="UP000050488">
    <property type="component" value="Unassembled WGS sequence"/>
</dbReference>
<name>A0A0Q1E3K5_9CORY</name>
<proteinExistence type="predicted"/>
<dbReference type="AlphaFoldDB" id="A0A0Q1E3K5"/>
<comment type="caution">
    <text evidence="1">The sequence shown here is derived from an EMBL/GenBank/DDBJ whole genome shotgun (WGS) entry which is preliminary data.</text>
</comment>
<accession>A0A0Q1E3K5</accession>
<keyword evidence="2" id="KW-1185">Reference proteome</keyword>
<reference evidence="1 2" key="1">
    <citation type="submission" date="2015-10" db="EMBL/GenBank/DDBJ databases">
        <title>Corynebacteirum lowii and Corynebacterium oculi species nova, derived from human clinical disease and and emended description of Corynebacterium mastiditis.</title>
        <authorList>
            <person name="Bernard K."/>
            <person name="Pacheco A.L."/>
            <person name="Mcdougall C."/>
            <person name="Burtx T."/>
            <person name="Weibe D."/>
            <person name="Tyler S."/>
            <person name="Olson A.B."/>
            <person name="Cnockaert M."/>
            <person name="Eguchi H."/>
            <person name="Kuwahara T."/>
            <person name="Nakayama-Imaohji H."/>
            <person name="Boudewijins M."/>
            <person name="Van Hoecke F."/>
            <person name="Bernier A.-M."/>
            <person name="Vandamme P."/>
        </authorList>
    </citation>
    <scope>NUCLEOTIDE SEQUENCE [LARGE SCALE GENOMIC DNA]</scope>
    <source>
        <strain evidence="1 2">NML 130206</strain>
    </source>
</reference>
<evidence type="ECO:0000313" key="2">
    <source>
        <dbReference type="Proteomes" id="UP000050488"/>
    </source>
</evidence>
<dbReference type="STRING" id="1544413.Clow_00330"/>
<dbReference type="PATRIC" id="fig|1544413.3.peg.333"/>
<protein>
    <submittedName>
        <fullName evidence="1">Uncharacterized protein</fullName>
    </submittedName>
</protein>
<evidence type="ECO:0000313" key="1">
    <source>
        <dbReference type="EMBL" id="KQB87275.1"/>
    </source>
</evidence>
<sequence length="34" mass="3790">MIRLNPVMRVMSPVATSNIVRFMDTSVEKRAAAP</sequence>
<dbReference type="EMBL" id="LKEV01000001">
    <property type="protein sequence ID" value="KQB87275.1"/>
    <property type="molecule type" value="Genomic_DNA"/>
</dbReference>